<accession>A0A2V1D8Q8</accession>
<reference evidence="1 2" key="1">
    <citation type="journal article" date="2018" name="Sci. Rep.">
        <title>Comparative genomics provides insights into the lifestyle and reveals functional heterogeneity of dark septate endophytic fungi.</title>
        <authorList>
            <person name="Knapp D.G."/>
            <person name="Nemeth J.B."/>
            <person name="Barry K."/>
            <person name="Hainaut M."/>
            <person name="Henrissat B."/>
            <person name="Johnson J."/>
            <person name="Kuo A."/>
            <person name="Lim J.H.P."/>
            <person name="Lipzen A."/>
            <person name="Nolan M."/>
            <person name="Ohm R.A."/>
            <person name="Tamas L."/>
            <person name="Grigoriev I.V."/>
            <person name="Spatafora J.W."/>
            <person name="Nagy L.G."/>
            <person name="Kovacs G.M."/>
        </authorList>
    </citation>
    <scope>NUCLEOTIDE SEQUENCE [LARGE SCALE GENOMIC DNA]</scope>
    <source>
        <strain evidence="1 2">DSE2036</strain>
    </source>
</reference>
<evidence type="ECO:0000313" key="1">
    <source>
        <dbReference type="EMBL" id="PVH93923.1"/>
    </source>
</evidence>
<feature type="non-terminal residue" evidence="1">
    <location>
        <position position="1"/>
    </location>
</feature>
<dbReference type="Proteomes" id="UP000244855">
    <property type="component" value="Unassembled WGS sequence"/>
</dbReference>
<gene>
    <name evidence="1" type="ORF">DM02DRAFT_618961</name>
</gene>
<dbReference type="EMBL" id="KZ805559">
    <property type="protein sequence ID" value="PVH93923.1"/>
    <property type="molecule type" value="Genomic_DNA"/>
</dbReference>
<name>A0A2V1D8Q8_9PLEO</name>
<dbReference type="AlphaFoldDB" id="A0A2V1D8Q8"/>
<protein>
    <submittedName>
        <fullName evidence="1">Uncharacterized protein</fullName>
    </submittedName>
</protein>
<keyword evidence="2" id="KW-1185">Reference proteome</keyword>
<sequence length="54" mass="6634">TEREKQEDLQKWARGWKGRQKAHRKAFKPVHEEFLRLIGSMRQDSAWRRRLGDE</sequence>
<proteinExistence type="predicted"/>
<organism evidence="1 2">
    <name type="scientific">Periconia macrospinosa</name>
    <dbReference type="NCBI Taxonomy" id="97972"/>
    <lineage>
        <taxon>Eukaryota</taxon>
        <taxon>Fungi</taxon>
        <taxon>Dikarya</taxon>
        <taxon>Ascomycota</taxon>
        <taxon>Pezizomycotina</taxon>
        <taxon>Dothideomycetes</taxon>
        <taxon>Pleosporomycetidae</taxon>
        <taxon>Pleosporales</taxon>
        <taxon>Massarineae</taxon>
        <taxon>Periconiaceae</taxon>
        <taxon>Periconia</taxon>
    </lineage>
</organism>
<evidence type="ECO:0000313" key="2">
    <source>
        <dbReference type="Proteomes" id="UP000244855"/>
    </source>
</evidence>